<dbReference type="AlphaFoldDB" id="A0A4S4K2B0"/>
<evidence type="ECO:0000256" key="1">
    <source>
        <dbReference type="ARBA" id="ARBA00022908"/>
    </source>
</evidence>
<dbReference type="RefSeq" id="WP_136445958.1">
    <property type="nucleotide sequence ID" value="NZ_JALP01000074.1"/>
</dbReference>
<evidence type="ECO:0000259" key="5">
    <source>
        <dbReference type="PROSITE" id="PS51898"/>
    </source>
</evidence>
<comment type="caution">
    <text evidence="7">The sequence shown here is derived from an EMBL/GenBank/DDBJ whole genome shotgun (WGS) entry which is preliminary data.</text>
</comment>
<dbReference type="InterPro" id="IPR013762">
    <property type="entry name" value="Integrase-like_cat_sf"/>
</dbReference>
<organism evidence="7 8">
    <name type="scientific">Alkalihalobacillus alcalophilus ATCC 27647 = CGMCC 1.3604</name>
    <dbReference type="NCBI Taxonomy" id="1218173"/>
    <lineage>
        <taxon>Bacteria</taxon>
        <taxon>Bacillati</taxon>
        <taxon>Bacillota</taxon>
        <taxon>Bacilli</taxon>
        <taxon>Bacillales</taxon>
        <taxon>Bacillaceae</taxon>
        <taxon>Alkalihalobacillus</taxon>
    </lineage>
</organism>
<reference evidence="7 8" key="1">
    <citation type="submission" date="2014-01" db="EMBL/GenBank/DDBJ databases">
        <title>Draft genome sequencing of Bacillus alcalophilus CGMCC 1.3604.</title>
        <authorList>
            <person name="Yang J."/>
            <person name="Diao L."/>
            <person name="Yang S."/>
        </authorList>
    </citation>
    <scope>NUCLEOTIDE SEQUENCE [LARGE SCALE GENOMIC DNA]</scope>
    <source>
        <strain evidence="7 8">CGMCC 1.3604</strain>
    </source>
</reference>
<name>A0A4S4K2B0_ALKAL</name>
<evidence type="ECO:0000313" key="7">
    <source>
        <dbReference type="EMBL" id="THG91350.1"/>
    </source>
</evidence>
<dbReference type="InterPro" id="IPR010998">
    <property type="entry name" value="Integrase_recombinase_N"/>
</dbReference>
<dbReference type="PANTHER" id="PTHR30349:SF81">
    <property type="entry name" value="TYROSINE RECOMBINASE XERC"/>
    <property type="match status" value="1"/>
</dbReference>
<protein>
    <submittedName>
        <fullName evidence="7">Integrase</fullName>
    </submittedName>
</protein>
<proteinExistence type="predicted"/>
<keyword evidence="1" id="KW-0229">DNA integration</keyword>
<evidence type="ECO:0000256" key="3">
    <source>
        <dbReference type="ARBA" id="ARBA00023172"/>
    </source>
</evidence>
<dbReference type="PANTHER" id="PTHR30349">
    <property type="entry name" value="PHAGE INTEGRASE-RELATED"/>
    <property type="match status" value="1"/>
</dbReference>
<dbReference type="EMBL" id="JALP01000074">
    <property type="protein sequence ID" value="THG91350.1"/>
    <property type="molecule type" value="Genomic_DNA"/>
</dbReference>
<dbReference type="Gene3D" id="1.10.150.130">
    <property type="match status" value="1"/>
</dbReference>
<gene>
    <name evidence="7" type="ORF">AJ85_05505</name>
</gene>
<dbReference type="GO" id="GO:0006310">
    <property type="term" value="P:DNA recombination"/>
    <property type="evidence" value="ECO:0007669"/>
    <property type="project" value="UniProtKB-KW"/>
</dbReference>
<sequence length="343" mass="39371">LSTREKEIIRCVNVLTEYQTTGVIKFRSILKSYDFDGEIGEFIVNFLDYRKSRGLSEDTLNNNKIYLHRFLVYLNSNKILYLSDLGNKHILGFISSLGFFSKSTIHCTLSSLRGFLRFLADNQYLDCDLSYLVPKSSYKKEAHLPTTYTKDEVRILLESVDRSSPKGKRDIAMILLAARLGLRASDICGLRFENIHWETNTLCLIQKKTKERIELPLLTEIGNAIIDYLKYGRPESELPYIFIRAGRPYDKLEEPTLHSIVSFYLKRAGINNIDKKKHGPHALRHSLAGILLEKKTPLPVISEVLGHTNTESTKTYLRIDLESLRQCALDVLPLTSPHYQEVK</sequence>
<dbReference type="CDD" id="cd01188">
    <property type="entry name" value="INT_RitA_C_like"/>
    <property type="match status" value="1"/>
</dbReference>
<evidence type="ECO:0000256" key="2">
    <source>
        <dbReference type="ARBA" id="ARBA00023125"/>
    </source>
</evidence>
<dbReference type="PROSITE" id="PS51898">
    <property type="entry name" value="TYR_RECOMBINASE"/>
    <property type="match status" value="1"/>
</dbReference>
<dbReference type="InterPro" id="IPR002104">
    <property type="entry name" value="Integrase_catalytic"/>
</dbReference>
<dbReference type="Proteomes" id="UP000297014">
    <property type="component" value="Unassembled WGS sequence"/>
</dbReference>
<dbReference type="InterPro" id="IPR004107">
    <property type="entry name" value="Integrase_SAM-like_N"/>
</dbReference>
<evidence type="ECO:0000313" key="8">
    <source>
        <dbReference type="Proteomes" id="UP000297014"/>
    </source>
</evidence>
<dbReference type="PROSITE" id="PS51900">
    <property type="entry name" value="CB"/>
    <property type="match status" value="1"/>
</dbReference>
<dbReference type="Gene3D" id="1.10.443.10">
    <property type="entry name" value="Intergrase catalytic core"/>
    <property type="match status" value="1"/>
</dbReference>
<dbReference type="OrthoDB" id="283809at2"/>
<feature type="non-terminal residue" evidence="7">
    <location>
        <position position="1"/>
    </location>
</feature>
<dbReference type="GO" id="GO:0003677">
    <property type="term" value="F:DNA binding"/>
    <property type="evidence" value="ECO:0007669"/>
    <property type="project" value="UniProtKB-UniRule"/>
</dbReference>
<accession>A0A4S4K2B0</accession>
<dbReference type="Pfam" id="PF00589">
    <property type="entry name" value="Phage_integrase"/>
    <property type="match status" value="1"/>
</dbReference>
<keyword evidence="2 4" id="KW-0238">DNA-binding</keyword>
<evidence type="ECO:0000259" key="6">
    <source>
        <dbReference type="PROSITE" id="PS51900"/>
    </source>
</evidence>
<dbReference type="InterPro" id="IPR044068">
    <property type="entry name" value="CB"/>
</dbReference>
<dbReference type="Pfam" id="PF02899">
    <property type="entry name" value="Phage_int_SAM_1"/>
    <property type="match status" value="1"/>
</dbReference>
<feature type="domain" description="Core-binding (CB)" evidence="6">
    <location>
        <begin position="37"/>
        <end position="120"/>
    </location>
</feature>
<dbReference type="InterPro" id="IPR011010">
    <property type="entry name" value="DNA_brk_join_enz"/>
</dbReference>
<dbReference type="SUPFAM" id="SSF56349">
    <property type="entry name" value="DNA breaking-rejoining enzymes"/>
    <property type="match status" value="1"/>
</dbReference>
<dbReference type="InterPro" id="IPR050090">
    <property type="entry name" value="Tyrosine_recombinase_XerCD"/>
</dbReference>
<feature type="domain" description="Tyr recombinase" evidence="5">
    <location>
        <begin position="143"/>
        <end position="329"/>
    </location>
</feature>
<dbReference type="GO" id="GO:0015074">
    <property type="term" value="P:DNA integration"/>
    <property type="evidence" value="ECO:0007669"/>
    <property type="project" value="UniProtKB-KW"/>
</dbReference>
<keyword evidence="3" id="KW-0233">DNA recombination</keyword>
<evidence type="ECO:0000256" key="4">
    <source>
        <dbReference type="PROSITE-ProRule" id="PRU01248"/>
    </source>
</evidence>